<proteinExistence type="predicted"/>
<gene>
    <name evidence="1" type="ORF">SM116_16220</name>
</gene>
<dbReference type="RefSeq" id="WP_320942003.1">
    <property type="nucleotide sequence ID" value="NZ_BAABEU010000001.1"/>
</dbReference>
<keyword evidence="2" id="KW-1185">Reference proteome</keyword>
<reference evidence="1 2" key="1">
    <citation type="submission" date="2023-11" db="EMBL/GenBank/DDBJ databases">
        <title>Genome sequence of Microbacterium rhizosphaerae KACC 19337.</title>
        <authorList>
            <person name="Choi H."/>
            <person name="Kim S."/>
            <person name="Kim Y."/>
            <person name="Kwon S.-W."/>
            <person name="Heo J."/>
        </authorList>
    </citation>
    <scope>NUCLEOTIDE SEQUENCE [LARGE SCALE GENOMIC DNA]</scope>
    <source>
        <strain evidence="1 2">KACC 19337</strain>
    </source>
</reference>
<dbReference type="Proteomes" id="UP001323798">
    <property type="component" value="Chromosome"/>
</dbReference>
<dbReference type="Gene3D" id="3.30.460.40">
    <property type="match status" value="1"/>
</dbReference>
<accession>A0ABZ0SPW4</accession>
<evidence type="ECO:0008006" key="3">
    <source>
        <dbReference type="Google" id="ProtNLM"/>
    </source>
</evidence>
<dbReference type="EMBL" id="CP139368">
    <property type="protein sequence ID" value="WPR89287.1"/>
    <property type="molecule type" value="Genomic_DNA"/>
</dbReference>
<evidence type="ECO:0000313" key="2">
    <source>
        <dbReference type="Proteomes" id="UP001323798"/>
    </source>
</evidence>
<organism evidence="1 2">
    <name type="scientific">Microbacterium rhizosphaerae</name>
    <dbReference type="NCBI Taxonomy" id="1678237"/>
    <lineage>
        <taxon>Bacteria</taxon>
        <taxon>Bacillati</taxon>
        <taxon>Actinomycetota</taxon>
        <taxon>Actinomycetes</taxon>
        <taxon>Micrococcales</taxon>
        <taxon>Microbacteriaceae</taxon>
        <taxon>Microbacterium</taxon>
    </lineage>
</organism>
<protein>
    <recommendedName>
        <fullName evidence="3">Amino acid transporter</fullName>
    </recommendedName>
</protein>
<sequence length="216" mass="24190">MASQTPDPDAPWTVPAPSDVAELLGAAPARWWLSGGVALDHWLGRTIRVRPHTDVSTTSADLPQLLGSLPGRYSAWASLEDELVRWDAAPDDADLQPLRIHDDEQGEWMLQLDVEDGTQEAWLYRRDPRLQLPWDRAVLDIGGIPTGAPEVQLVWKALRPRPQDDVDKDAVLPELSADARSWYERAILSIHPHSSWSIHVRSPFAPAKASWNKRGR</sequence>
<evidence type="ECO:0000313" key="1">
    <source>
        <dbReference type="EMBL" id="WPR89287.1"/>
    </source>
</evidence>
<name>A0ABZ0SPW4_9MICO</name>